<evidence type="ECO:0000313" key="2">
    <source>
        <dbReference type="EMBL" id="GAA3882047.1"/>
    </source>
</evidence>
<proteinExistence type="predicted"/>
<gene>
    <name evidence="2" type="ORF">GCM10022207_56120</name>
</gene>
<dbReference type="Proteomes" id="UP001501563">
    <property type="component" value="Unassembled WGS sequence"/>
</dbReference>
<sequence length="139" mass="14991">MLTDDPQQRSVVLVDDTHRRGGRDAAHLVVVRGEQHLRVCHGETVRRAEGAGATAFRLANVRGRPGGPATVVCEAPRAGKPRRPPGVAAEGRRRGGRTPGPRPVRRTPFDVPFTESADAIAHSERLRGNNRILSSIESA</sequence>
<evidence type="ECO:0000256" key="1">
    <source>
        <dbReference type="SAM" id="MobiDB-lite"/>
    </source>
</evidence>
<feature type="region of interest" description="Disordered" evidence="1">
    <location>
        <begin position="63"/>
        <end position="111"/>
    </location>
</feature>
<keyword evidence="3" id="KW-1185">Reference proteome</keyword>
<evidence type="ECO:0000313" key="3">
    <source>
        <dbReference type="Proteomes" id="UP001501563"/>
    </source>
</evidence>
<organism evidence="2 3">
    <name type="scientific">Streptomyces lannensis</name>
    <dbReference type="NCBI Taxonomy" id="766498"/>
    <lineage>
        <taxon>Bacteria</taxon>
        <taxon>Bacillati</taxon>
        <taxon>Actinomycetota</taxon>
        <taxon>Actinomycetes</taxon>
        <taxon>Kitasatosporales</taxon>
        <taxon>Streptomycetaceae</taxon>
        <taxon>Streptomyces</taxon>
    </lineage>
</organism>
<protein>
    <submittedName>
        <fullName evidence="2">Uncharacterized protein</fullName>
    </submittedName>
</protein>
<dbReference type="EMBL" id="BAAAZA010000018">
    <property type="protein sequence ID" value="GAA3882047.1"/>
    <property type="molecule type" value="Genomic_DNA"/>
</dbReference>
<name>A0ABP7KPS5_9ACTN</name>
<accession>A0ABP7KPS5</accession>
<comment type="caution">
    <text evidence="2">The sequence shown here is derived from an EMBL/GenBank/DDBJ whole genome shotgun (WGS) entry which is preliminary data.</text>
</comment>
<reference evidence="3" key="1">
    <citation type="journal article" date="2019" name="Int. J. Syst. Evol. Microbiol.">
        <title>The Global Catalogue of Microorganisms (GCM) 10K type strain sequencing project: providing services to taxonomists for standard genome sequencing and annotation.</title>
        <authorList>
            <consortium name="The Broad Institute Genomics Platform"/>
            <consortium name="The Broad Institute Genome Sequencing Center for Infectious Disease"/>
            <person name="Wu L."/>
            <person name="Ma J."/>
        </authorList>
    </citation>
    <scope>NUCLEOTIDE SEQUENCE [LARGE SCALE GENOMIC DNA]</scope>
    <source>
        <strain evidence="3">JCM 16578</strain>
    </source>
</reference>